<dbReference type="EMBL" id="JADLQN010000001">
    <property type="protein sequence ID" value="MBF6355607.1"/>
    <property type="molecule type" value="Genomic_DNA"/>
</dbReference>
<name>A0ABS0DDC7_9NOCA</name>
<accession>A0ABS0DDC7</accession>
<evidence type="ECO:0000313" key="2">
    <source>
        <dbReference type="EMBL" id="MBF6355607.1"/>
    </source>
</evidence>
<feature type="transmembrane region" description="Helical" evidence="1">
    <location>
        <begin position="30"/>
        <end position="54"/>
    </location>
</feature>
<dbReference type="RefSeq" id="WP_195002164.1">
    <property type="nucleotide sequence ID" value="NZ_JADLQN010000001.1"/>
</dbReference>
<keyword evidence="1" id="KW-1133">Transmembrane helix</keyword>
<organism evidence="2 3">
    <name type="scientific">Nocardia higoensis</name>
    <dbReference type="NCBI Taxonomy" id="228599"/>
    <lineage>
        <taxon>Bacteria</taxon>
        <taxon>Bacillati</taxon>
        <taxon>Actinomycetota</taxon>
        <taxon>Actinomycetes</taxon>
        <taxon>Mycobacteriales</taxon>
        <taxon>Nocardiaceae</taxon>
        <taxon>Nocardia</taxon>
    </lineage>
</organism>
<comment type="caution">
    <text evidence="2">The sequence shown here is derived from an EMBL/GenBank/DDBJ whole genome shotgun (WGS) entry which is preliminary data.</text>
</comment>
<proteinExistence type="predicted"/>
<evidence type="ECO:0000256" key="1">
    <source>
        <dbReference type="SAM" id="Phobius"/>
    </source>
</evidence>
<keyword evidence="1" id="KW-0472">Membrane</keyword>
<protein>
    <submittedName>
        <fullName evidence="2">Uncharacterized protein</fullName>
    </submittedName>
</protein>
<gene>
    <name evidence="2" type="ORF">IU449_13810</name>
</gene>
<keyword evidence="1" id="KW-0812">Transmembrane</keyword>
<dbReference type="Proteomes" id="UP000707731">
    <property type="component" value="Unassembled WGS sequence"/>
</dbReference>
<sequence>MMLLVWLIDILVSGIRILGGGIKVNPVLRFGLWIAVLATAAAGVAVLGAGLYFLQQYLSNPA</sequence>
<keyword evidence="3" id="KW-1185">Reference proteome</keyword>
<evidence type="ECO:0000313" key="3">
    <source>
        <dbReference type="Proteomes" id="UP000707731"/>
    </source>
</evidence>
<reference evidence="2 3" key="1">
    <citation type="submission" date="2020-10" db="EMBL/GenBank/DDBJ databases">
        <title>Identification of Nocardia species via Next-generation sequencing and recognition of intraspecies genetic diversity.</title>
        <authorList>
            <person name="Li P."/>
            <person name="Li P."/>
            <person name="Lu B."/>
        </authorList>
    </citation>
    <scope>NUCLEOTIDE SEQUENCE [LARGE SCALE GENOMIC DNA]</scope>
    <source>
        <strain evidence="2 3">BJ06-0143</strain>
    </source>
</reference>